<dbReference type="Proteomes" id="UP000663860">
    <property type="component" value="Unassembled WGS sequence"/>
</dbReference>
<dbReference type="GO" id="GO:0010975">
    <property type="term" value="P:regulation of neuron projection development"/>
    <property type="evidence" value="ECO:0007669"/>
    <property type="project" value="TreeGrafter"/>
</dbReference>
<dbReference type="AlphaFoldDB" id="A0A813U6E9"/>
<protein>
    <recommendedName>
        <fullName evidence="3">F-box domain-containing protein</fullName>
    </recommendedName>
</protein>
<dbReference type="GO" id="GO:0010569">
    <property type="term" value="P:regulation of double-strand break repair via homologous recombination"/>
    <property type="evidence" value="ECO:0007669"/>
    <property type="project" value="TreeGrafter"/>
</dbReference>
<gene>
    <name evidence="4" type="ORF">IZO911_LOCUS8040</name>
</gene>
<dbReference type="GO" id="GO:0110026">
    <property type="term" value="P:regulation of DNA strand resection involved in replication fork processing"/>
    <property type="evidence" value="ECO:0007669"/>
    <property type="project" value="TreeGrafter"/>
</dbReference>
<evidence type="ECO:0000313" key="4">
    <source>
        <dbReference type="EMBL" id="CAF0821793.1"/>
    </source>
</evidence>
<dbReference type="InterPro" id="IPR052283">
    <property type="entry name" value="GenomicStab_NeuMorph_Reg"/>
</dbReference>
<dbReference type="PANTHER" id="PTHR15739">
    <property type="entry name" value="ZINC FINGER PROTEIN"/>
    <property type="match status" value="1"/>
</dbReference>
<feature type="region of interest" description="Disordered" evidence="2">
    <location>
        <begin position="1"/>
        <end position="65"/>
    </location>
</feature>
<dbReference type="InterPro" id="IPR036047">
    <property type="entry name" value="F-box-like_dom_sf"/>
</dbReference>
<dbReference type="InterPro" id="IPR001810">
    <property type="entry name" value="F-box_dom"/>
</dbReference>
<evidence type="ECO:0000313" key="5">
    <source>
        <dbReference type="Proteomes" id="UP000663860"/>
    </source>
</evidence>
<dbReference type="GO" id="GO:0000723">
    <property type="term" value="P:telomere maintenance"/>
    <property type="evidence" value="ECO:0007669"/>
    <property type="project" value="TreeGrafter"/>
</dbReference>
<dbReference type="SUPFAM" id="SSF81383">
    <property type="entry name" value="F-box domain"/>
    <property type="match status" value="1"/>
</dbReference>
<dbReference type="SMART" id="SM00367">
    <property type="entry name" value="LRR_CC"/>
    <property type="match status" value="3"/>
</dbReference>
<dbReference type="EMBL" id="CAJNOE010000053">
    <property type="protein sequence ID" value="CAF0821793.1"/>
    <property type="molecule type" value="Genomic_DNA"/>
</dbReference>
<dbReference type="Pfam" id="PF12937">
    <property type="entry name" value="F-box-like"/>
    <property type="match status" value="1"/>
</dbReference>
<dbReference type="PROSITE" id="PS50181">
    <property type="entry name" value="FBOX"/>
    <property type="match status" value="1"/>
</dbReference>
<dbReference type="InterPro" id="IPR006553">
    <property type="entry name" value="Leu-rich_rpt_Cys-con_subtyp"/>
</dbReference>
<feature type="compositionally biased region" description="Polar residues" evidence="2">
    <location>
        <begin position="11"/>
        <end position="25"/>
    </location>
</feature>
<dbReference type="InterPro" id="IPR032675">
    <property type="entry name" value="LRR_dom_sf"/>
</dbReference>
<feature type="domain" description="F-box" evidence="3">
    <location>
        <begin position="112"/>
        <end position="158"/>
    </location>
</feature>
<dbReference type="Pfam" id="PF13516">
    <property type="entry name" value="LRR_6"/>
    <property type="match status" value="1"/>
</dbReference>
<dbReference type="InterPro" id="IPR001611">
    <property type="entry name" value="Leu-rich_rpt"/>
</dbReference>
<name>A0A813U6E9_9BILA</name>
<keyword evidence="1" id="KW-0833">Ubl conjugation pathway</keyword>
<evidence type="ECO:0000256" key="2">
    <source>
        <dbReference type="SAM" id="MobiDB-lite"/>
    </source>
</evidence>
<dbReference type="PANTHER" id="PTHR15739:SF2">
    <property type="entry name" value="PROTEIN ZNF365"/>
    <property type="match status" value="1"/>
</dbReference>
<dbReference type="SMART" id="SM00256">
    <property type="entry name" value="FBOX"/>
    <property type="match status" value="1"/>
</dbReference>
<accession>A0A813U6E9</accession>
<sequence length="255" mass="28762">MAAIRSFLKRTVSQNSPNNNHLNTGSTTDSTSDTSSSTTERINKQTNDGLSNSSPLGILINNNTNTNNDDSLRRPLLNISSTNRRGRLLLHLINNSNKMNAQTEQVIDENICLLDTKLPKELILRIFSFLDYQSLCRCAQVSKYWSTLALDGSNWQSIDLKSFQRDIHGTVLENLSLRCGKFLKKLSVENCKLITDHNMHILANHCPNLERLIVKHCDKLSNITLLHLSKHCPHLTCINISSCPQIDDQGVKIIW</sequence>
<comment type="caution">
    <text evidence="4">The sequence shown here is derived from an EMBL/GenBank/DDBJ whole genome shotgun (WGS) entry which is preliminary data.</text>
</comment>
<evidence type="ECO:0000259" key="3">
    <source>
        <dbReference type="PROSITE" id="PS50181"/>
    </source>
</evidence>
<evidence type="ECO:0000256" key="1">
    <source>
        <dbReference type="ARBA" id="ARBA00022786"/>
    </source>
</evidence>
<feature type="compositionally biased region" description="Polar residues" evidence="2">
    <location>
        <begin position="44"/>
        <end position="55"/>
    </location>
</feature>
<proteinExistence type="predicted"/>
<organism evidence="4 5">
    <name type="scientific">Adineta steineri</name>
    <dbReference type="NCBI Taxonomy" id="433720"/>
    <lineage>
        <taxon>Eukaryota</taxon>
        <taxon>Metazoa</taxon>
        <taxon>Spiralia</taxon>
        <taxon>Gnathifera</taxon>
        <taxon>Rotifera</taxon>
        <taxon>Eurotatoria</taxon>
        <taxon>Bdelloidea</taxon>
        <taxon>Adinetida</taxon>
        <taxon>Adinetidae</taxon>
        <taxon>Adineta</taxon>
    </lineage>
</organism>
<reference evidence="4" key="1">
    <citation type="submission" date="2021-02" db="EMBL/GenBank/DDBJ databases">
        <authorList>
            <person name="Nowell W R."/>
        </authorList>
    </citation>
    <scope>NUCLEOTIDE SEQUENCE</scope>
</reference>
<dbReference type="Gene3D" id="3.80.10.10">
    <property type="entry name" value="Ribonuclease Inhibitor"/>
    <property type="match status" value="1"/>
</dbReference>
<dbReference type="SUPFAM" id="SSF52047">
    <property type="entry name" value="RNI-like"/>
    <property type="match status" value="1"/>
</dbReference>
<feature type="compositionally biased region" description="Low complexity" evidence="2">
    <location>
        <begin position="26"/>
        <end position="39"/>
    </location>
</feature>